<keyword evidence="4 6" id="KW-0378">Hydrolase</keyword>
<reference evidence="11 12" key="1">
    <citation type="submission" date="2020-08" db="EMBL/GenBank/DDBJ databases">
        <title>Cohnella phylogeny.</title>
        <authorList>
            <person name="Dunlap C."/>
        </authorList>
    </citation>
    <scope>NUCLEOTIDE SEQUENCE [LARGE SCALE GENOMIC DNA]</scope>
    <source>
        <strain evidence="11 12">DSM 28246</strain>
    </source>
</reference>
<feature type="binding site" evidence="8">
    <location>
        <begin position="338"/>
        <end position="339"/>
    </location>
    <ligand>
        <name>substrate</name>
    </ligand>
</feature>
<evidence type="ECO:0000256" key="2">
    <source>
        <dbReference type="ARBA" id="ARBA00006202"/>
    </source>
</evidence>
<keyword evidence="5 6" id="KW-0326">Glycosidase</keyword>
<evidence type="ECO:0000259" key="9">
    <source>
        <dbReference type="Pfam" id="PF16874"/>
    </source>
</evidence>
<accession>A0A7X0RMT5</accession>
<evidence type="ECO:0000256" key="4">
    <source>
        <dbReference type="ARBA" id="ARBA00022801"/>
    </source>
</evidence>
<dbReference type="Proteomes" id="UP000547209">
    <property type="component" value="Unassembled WGS sequence"/>
</dbReference>
<comment type="catalytic activity">
    <reaction evidence="1 6">
        <text>Hydrolysis of terminal, non-reducing alpha-D-galactose residues in alpha-D-galactosides, including galactose oligosaccharides, galactomannans and galactolipids.</text>
        <dbReference type="EC" id="3.2.1.22"/>
    </reaction>
</comment>
<dbReference type="RefSeq" id="WP_185140565.1">
    <property type="nucleotide sequence ID" value="NZ_JACJVP010000001.1"/>
</dbReference>
<dbReference type="PROSITE" id="PS00512">
    <property type="entry name" value="ALPHA_GALACTOSIDASE"/>
    <property type="match status" value="1"/>
</dbReference>
<gene>
    <name evidence="11" type="ORF">H7C19_00305</name>
</gene>
<dbReference type="SUPFAM" id="SSF51445">
    <property type="entry name" value="(Trans)glycosidases"/>
    <property type="match status" value="1"/>
</dbReference>
<evidence type="ECO:0000256" key="5">
    <source>
        <dbReference type="ARBA" id="ARBA00023295"/>
    </source>
</evidence>
<feature type="binding site" evidence="8">
    <location>
        <position position="497"/>
    </location>
    <ligand>
        <name>substrate</name>
    </ligand>
</feature>
<comment type="similarity">
    <text evidence="2">Belongs to the glycosyl hydrolase 36 family.</text>
</comment>
<feature type="binding site" evidence="8">
    <location>
        <position position="415"/>
    </location>
    <ligand>
        <name>substrate</name>
    </ligand>
</feature>
<dbReference type="GO" id="GO:0016052">
    <property type="term" value="P:carbohydrate catabolic process"/>
    <property type="evidence" value="ECO:0007669"/>
    <property type="project" value="InterPro"/>
</dbReference>
<evidence type="ECO:0000256" key="3">
    <source>
        <dbReference type="ARBA" id="ARBA00012755"/>
    </source>
</evidence>
<organism evidence="11 12">
    <name type="scientific">Cohnella nanjingensis</name>
    <dbReference type="NCBI Taxonomy" id="1387779"/>
    <lineage>
        <taxon>Bacteria</taxon>
        <taxon>Bacillati</taxon>
        <taxon>Bacillota</taxon>
        <taxon>Bacilli</taxon>
        <taxon>Bacillales</taxon>
        <taxon>Paenibacillaceae</taxon>
        <taxon>Cohnella</taxon>
    </lineage>
</organism>
<dbReference type="PANTHER" id="PTHR43053:SF3">
    <property type="entry name" value="ALPHA-GALACTOSIDASE C-RELATED"/>
    <property type="match status" value="1"/>
</dbReference>
<dbReference type="FunFam" id="3.20.20.70:FF:000118">
    <property type="entry name" value="Alpha-galactosidase"/>
    <property type="match status" value="1"/>
</dbReference>
<comment type="caution">
    <text evidence="11">The sequence shown here is derived from an EMBL/GenBank/DDBJ whole genome shotgun (WGS) entry which is preliminary data.</text>
</comment>
<evidence type="ECO:0000256" key="1">
    <source>
        <dbReference type="ARBA" id="ARBA00001255"/>
    </source>
</evidence>
<proteinExistence type="inferred from homology"/>
<sequence>MAIIYHEEKKLFELRTARTTYLFGLNGNGALQHLYWGEPIAAAEAAELLQARSHSSFDAAVDREAEEYGGWGGASYAEPGLRATFADGVRDLQLQAVGHAIEGEETLVLHLKDSHYELHVDVRYKIVDRHDLIERSVSIRNGEASPVRIEQAMAALWSVGGLPDYRLTHVTGRWAGEYQLRSNLLSEGKKVLESRRGFTGPHANPWFAIDDGGASETNGRVWFGALAWSGNWKLVFERTTFGGVRIAGGVNDFDGAFALAPGGTYDSPVFVGGYVSGGFGEMSRVLHRYEREEILPSSGPRKVLYNSWEATEFAVNVRDQLALAERAARLGVELFVVDDGWFGERNSDRAGLGDWRVNAEKFPNGLDELISAVKDKGMAFGLWVEPESVNPDSDLFRAHPDWIYRYPTRQSTPLRNQYLLNLGKPEVKAFVLDFMTELLSKHDISFIKWDMNRTVTEPGESGDAVAEHSIWTRHAENLYAIWAELRRRFPHVAFETCAGGGARIDLGILRYADQAWISDNTDARDRLTIQEGFTYAYSPSVMMCWVTEAPNGFNGRSLPLSYRFRSAMMGGLGIGANIGKWTDQEMAEAARYVALYKEIRHVVSEGELYRLESLRHSNVAAYEYVSRDGGEAVVFAFLQSQHFGGTVRRLRLRGLDPNAVYEVKDDDTAESTIGHGSTLMHLGLPLALRGDYDSWLLRLRRVDASAKEA</sequence>
<feature type="binding site" evidence="8">
    <location>
        <position position="519"/>
    </location>
    <ligand>
        <name>substrate</name>
    </ligand>
</feature>
<name>A0A7X0RMT5_9BACL</name>
<dbReference type="Gene3D" id="2.60.40.1180">
    <property type="entry name" value="Golgi alpha-mannosidase II"/>
    <property type="match status" value="1"/>
</dbReference>
<feature type="binding site" evidence="8">
    <location>
        <begin position="448"/>
        <end position="452"/>
    </location>
    <ligand>
        <name>substrate</name>
    </ligand>
</feature>
<evidence type="ECO:0000313" key="12">
    <source>
        <dbReference type="Proteomes" id="UP000547209"/>
    </source>
</evidence>
<dbReference type="PRINTS" id="PR00743">
    <property type="entry name" value="GLHYDRLASE36"/>
</dbReference>
<dbReference type="EMBL" id="JACJVP010000001">
    <property type="protein sequence ID" value="MBB6669120.1"/>
    <property type="molecule type" value="Genomic_DNA"/>
</dbReference>
<feature type="active site" description="Proton donor" evidence="7">
    <location>
        <position position="519"/>
    </location>
</feature>
<keyword evidence="12" id="KW-1185">Reference proteome</keyword>
<evidence type="ECO:0000259" key="10">
    <source>
        <dbReference type="Pfam" id="PF16875"/>
    </source>
</evidence>
<dbReference type="InterPro" id="IPR031704">
    <property type="entry name" value="Glyco_hydro_36_N"/>
</dbReference>
<dbReference type="InterPro" id="IPR038417">
    <property type="entry name" value="Alpga-gal_N_sf"/>
</dbReference>
<dbReference type="Gene3D" id="2.70.98.60">
    <property type="entry name" value="alpha-galactosidase from lactobacil brevis"/>
    <property type="match status" value="1"/>
</dbReference>
<dbReference type="AlphaFoldDB" id="A0A7X0RMT5"/>
<evidence type="ECO:0000313" key="11">
    <source>
        <dbReference type="EMBL" id="MBB6669120.1"/>
    </source>
</evidence>
<dbReference type="InterPro" id="IPR031705">
    <property type="entry name" value="Glyco_hydro_36_C"/>
</dbReference>
<dbReference type="CDD" id="cd14791">
    <property type="entry name" value="GH36"/>
    <property type="match status" value="1"/>
</dbReference>
<dbReference type="InterPro" id="IPR002252">
    <property type="entry name" value="Glyco_hydro_36"/>
</dbReference>
<protein>
    <recommendedName>
        <fullName evidence="3 6">Alpha-galactosidase</fullName>
        <ecNumber evidence="3 6">3.2.1.22</ecNumber>
    </recommendedName>
</protein>
<dbReference type="PANTHER" id="PTHR43053">
    <property type="entry name" value="GLYCOSIDASE FAMILY 31"/>
    <property type="match status" value="1"/>
</dbReference>
<evidence type="ECO:0000256" key="8">
    <source>
        <dbReference type="PIRSR" id="PIRSR005536-2"/>
    </source>
</evidence>
<dbReference type="GO" id="GO:0004557">
    <property type="term" value="F:alpha-galactosidase activity"/>
    <property type="evidence" value="ECO:0007669"/>
    <property type="project" value="UniProtKB-UniRule"/>
</dbReference>
<feature type="active site" description="Nucleophile" evidence="7">
    <location>
        <position position="450"/>
    </location>
</feature>
<dbReference type="InterPro" id="IPR013780">
    <property type="entry name" value="Glyco_hydro_b"/>
</dbReference>
<dbReference type="PIRSF" id="PIRSF005536">
    <property type="entry name" value="Agal"/>
    <property type="match status" value="1"/>
</dbReference>
<dbReference type="EC" id="3.2.1.22" evidence="3 6"/>
<dbReference type="Pfam" id="PF02065">
    <property type="entry name" value="Melibiase"/>
    <property type="match status" value="1"/>
</dbReference>
<dbReference type="InterPro" id="IPR000111">
    <property type="entry name" value="Glyco_hydro_27/36_CS"/>
</dbReference>
<dbReference type="Gene3D" id="3.20.20.70">
    <property type="entry name" value="Aldolase class I"/>
    <property type="match status" value="1"/>
</dbReference>
<dbReference type="InterPro" id="IPR017853">
    <property type="entry name" value="GH"/>
</dbReference>
<dbReference type="InterPro" id="IPR050985">
    <property type="entry name" value="Alpha-glycosidase_related"/>
</dbReference>
<evidence type="ECO:0000256" key="6">
    <source>
        <dbReference type="PIRNR" id="PIRNR005536"/>
    </source>
</evidence>
<dbReference type="Pfam" id="PF16875">
    <property type="entry name" value="Glyco_hydro_36N"/>
    <property type="match status" value="1"/>
</dbReference>
<dbReference type="InterPro" id="IPR013785">
    <property type="entry name" value="Aldolase_TIM"/>
</dbReference>
<dbReference type="Pfam" id="PF16874">
    <property type="entry name" value="Glyco_hydro_36C"/>
    <property type="match status" value="1"/>
</dbReference>
<feature type="binding site" evidence="8">
    <location>
        <position position="174"/>
    </location>
    <ligand>
        <name>substrate</name>
    </ligand>
</feature>
<evidence type="ECO:0000256" key="7">
    <source>
        <dbReference type="PIRSR" id="PIRSR005536-1"/>
    </source>
</evidence>
<feature type="domain" description="Glycosyl hydrolase family 36 C-terminal" evidence="9">
    <location>
        <begin position="620"/>
        <end position="699"/>
    </location>
</feature>
<feature type="domain" description="Glycosyl hydrolase family 36 N-terminal" evidence="10">
    <location>
        <begin position="29"/>
        <end position="259"/>
    </location>
</feature>